<protein>
    <submittedName>
        <fullName evidence="2">Uncharacterized protein</fullName>
    </submittedName>
</protein>
<sequence>MDPLSQLPIECLHIIINNLVQAENSTALARLLRTNKYLSSVTLPFLYSDPFDLRFHEQTRFYFNADVSGFILTRMLLRRPAVVETLPKILKVALTASDSYYSYDDELDFDLFGRVQYDSEAGSSEQDFDDASSGQDFDDTSSEEDFDVASPEGDFDAASPEGDFDTASLEGDFDAALPEGDFDAASSERDFDATLSERDSEVDSFTLDSKNGLYDKDDIETVTPSSLDYLGQIRKLHICKWQIEIEKIWPENGRIIRRHTSFKKFIYEDEDEQQRSAYFKGNLREHYNDLLYLEALWVLANPILEQLQSIHIPIYDVERYLGVIGRLSRMESVRFVMWEPFDYPESVGMASSPDFAQAATTYKQQLLRTMINFVKEHARLFPGQLRRADLFGEKPALDDDRFWRDTPATWRKDTQFELYGILPPLFASAVLSQGELIQCLAHPTLADVSRVKDIVLGEPPARWFEQAQDTQQLLQRCRSLKSLHMADPPSKYFKWAVEKRRRMDNASRDTTITSSNLDRRQEPSEQNWSGVIISEDALPPLSSITLMNKTSSFVEDLNDIAYAFSQTLQRIFVFVTRYQPSIVHSIAVYGRGWVCLPMLTELFLDVGHDRLLVDHELLTYCPNVTKVVLQDQTSEYRCQDVEPCSPAQLSKVEVLNLIGWTALTFHPATLYSTPQLTELKIMTLRLSTNRQFIPPLEELYRSYGFLDESSSEPAPTIIRPYWTWDWHLPQLRTLCLTGEFAFHFQFRMLLGCPALVSLYLDMGSCEQQHTRVLTGMDFMTVRRNTSVSPTDDSATSSELIVAPNLRELTMLGFWVVPIDEVFLAMLLGMFPRLEKMREEMWSGYTLKGVLNGIRGMPIPLSLLQLDVPDVGPEERGALGLLTHYGGACIPGLLVIGIGRHSVSGDRSKSYYTLAAQ</sequence>
<proteinExistence type="predicted"/>
<reference evidence="2" key="1">
    <citation type="journal article" date="2020" name="Fungal Divers.">
        <title>Resolving the Mortierellaceae phylogeny through synthesis of multi-gene phylogenetics and phylogenomics.</title>
        <authorList>
            <person name="Vandepol N."/>
            <person name="Liber J."/>
            <person name="Desiro A."/>
            <person name="Na H."/>
            <person name="Kennedy M."/>
            <person name="Barry K."/>
            <person name="Grigoriev I.V."/>
            <person name="Miller A.N."/>
            <person name="O'Donnell K."/>
            <person name="Stajich J.E."/>
            <person name="Bonito G."/>
        </authorList>
    </citation>
    <scope>NUCLEOTIDE SEQUENCE</scope>
    <source>
        <strain evidence="2">NRRL 28262</strain>
    </source>
</reference>
<evidence type="ECO:0000313" key="3">
    <source>
        <dbReference type="Proteomes" id="UP001194580"/>
    </source>
</evidence>
<evidence type="ECO:0000313" key="2">
    <source>
        <dbReference type="EMBL" id="KAG0276385.1"/>
    </source>
</evidence>
<dbReference type="AlphaFoldDB" id="A0AAD4DEW7"/>
<gene>
    <name evidence="2" type="ORF">BGZ95_007610</name>
</gene>
<evidence type="ECO:0000256" key="1">
    <source>
        <dbReference type="SAM" id="MobiDB-lite"/>
    </source>
</evidence>
<dbReference type="SUPFAM" id="SSF52047">
    <property type="entry name" value="RNI-like"/>
    <property type="match status" value="1"/>
</dbReference>
<comment type="caution">
    <text evidence="2">The sequence shown here is derived from an EMBL/GenBank/DDBJ whole genome shotgun (WGS) entry which is preliminary data.</text>
</comment>
<keyword evidence="3" id="KW-1185">Reference proteome</keyword>
<dbReference type="EMBL" id="JAAAIL010000377">
    <property type="protein sequence ID" value="KAG0276385.1"/>
    <property type="molecule type" value="Genomic_DNA"/>
</dbReference>
<feature type="region of interest" description="Disordered" evidence="1">
    <location>
        <begin position="121"/>
        <end position="161"/>
    </location>
</feature>
<name>A0AAD4DEW7_9FUNG</name>
<organism evidence="2 3">
    <name type="scientific">Linnemannia exigua</name>
    <dbReference type="NCBI Taxonomy" id="604196"/>
    <lineage>
        <taxon>Eukaryota</taxon>
        <taxon>Fungi</taxon>
        <taxon>Fungi incertae sedis</taxon>
        <taxon>Mucoromycota</taxon>
        <taxon>Mortierellomycotina</taxon>
        <taxon>Mortierellomycetes</taxon>
        <taxon>Mortierellales</taxon>
        <taxon>Mortierellaceae</taxon>
        <taxon>Linnemannia</taxon>
    </lineage>
</organism>
<accession>A0AAD4DEW7</accession>
<dbReference type="Proteomes" id="UP001194580">
    <property type="component" value="Unassembled WGS sequence"/>
</dbReference>
<feature type="compositionally biased region" description="Acidic residues" evidence="1">
    <location>
        <begin position="126"/>
        <end position="147"/>
    </location>
</feature>